<dbReference type="AlphaFoldDB" id="A0A401PE41"/>
<evidence type="ECO:0000313" key="2">
    <source>
        <dbReference type="EMBL" id="GCB71379.1"/>
    </source>
</evidence>
<gene>
    <name evidence="2" type="ORF">scyTo_0008824</name>
</gene>
<dbReference type="Proteomes" id="UP000288216">
    <property type="component" value="Unassembled WGS sequence"/>
</dbReference>
<name>A0A401PE41_SCYTO</name>
<evidence type="ECO:0000256" key="1">
    <source>
        <dbReference type="SAM" id="MobiDB-lite"/>
    </source>
</evidence>
<reference evidence="2 3" key="1">
    <citation type="journal article" date="2018" name="Nat. Ecol. Evol.">
        <title>Shark genomes provide insights into elasmobranch evolution and the origin of vertebrates.</title>
        <authorList>
            <person name="Hara Y"/>
            <person name="Yamaguchi K"/>
            <person name="Onimaru K"/>
            <person name="Kadota M"/>
            <person name="Koyanagi M"/>
            <person name="Keeley SD"/>
            <person name="Tatsumi K"/>
            <person name="Tanaka K"/>
            <person name="Motone F"/>
            <person name="Kageyama Y"/>
            <person name="Nozu R"/>
            <person name="Adachi N"/>
            <person name="Nishimura O"/>
            <person name="Nakagawa R"/>
            <person name="Tanegashima C"/>
            <person name="Kiyatake I"/>
            <person name="Matsumoto R"/>
            <person name="Murakumo K"/>
            <person name="Nishida K"/>
            <person name="Terakita A"/>
            <person name="Kuratani S"/>
            <person name="Sato K"/>
            <person name="Hyodo S Kuraku.S."/>
        </authorList>
    </citation>
    <scope>NUCLEOTIDE SEQUENCE [LARGE SCALE GENOMIC DNA]</scope>
</reference>
<comment type="caution">
    <text evidence="2">The sequence shown here is derived from an EMBL/GenBank/DDBJ whole genome shotgun (WGS) entry which is preliminary data.</text>
</comment>
<evidence type="ECO:0000313" key="3">
    <source>
        <dbReference type="Proteomes" id="UP000288216"/>
    </source>
</evidence>
<sequence>RAYATDQEEEDWERLACLFEEPAEEDWESLTAVGYSRNTDEESDDAQREEDKEGQDMLFATSEVAIAGSIQVVQDCTKADDSSATVNRSLESTAMKISRQGDEDFLDKVIPDMEHHEFKHVTGTDVTEVDGKSEDPEDIDCRQVEFELIRHQGTD</sequence>
<accession>A0A401PE41</accession>
<dbReference type="EMBL" id="BFAA01003457">
    <property type="protein sequence ID" value="GCB71379.1"/>
    <property type="molecule type" value="Genomic_DNA"/>
</dbReference>
<feature type="compositionally biased region" description="Basic and acidic residues" evidence="1">
    <location>
        <begin position="45"/>
        <end position="55"/>
    </location>
</feature>
<keyword evidence="3" id="KW-1185">Reference proteome</keyword>
<proteinExistence type="predicted"/>
<protein>
    <submittedName>
        <fullName evidence="2">Uncharacterized protein</fullName>
    </submittedName>
</protein>
<organism evidence="2 3">
    <name type="scientific">Scyliorhinus torazame</name>
    <name type="common">Cloudy catshark</name>
    <name type="synonym">Catulus torazame</name>
    <dbReference type="NCBI Taxonomy" id="75743"/>
    <lineage>
        <taxon>Eukaryota</taxon>
        <taxon>Metazoa</taxon>
        <taxon>Chordata</taxon>
        <taxon>Craniata</taxon>
        <taxon>Vertebrata</taxon>
        <taxon>Chondrichthyes</taxon>
        <taxon>Elasmobranchii</taxon>
        <taxon>Galeomorphii</taxon>
        <taxon>Galeoidea</taxon>
        <taxon>Carcharhiniformes</taxon>
        <taxon>Scyliorhinidae</taxon>
        <taxon>Scyliorhinus</taxon>
    </lineage>
</organism>
<feature type="non-terminal residue" evidence="2">
    <location>
        <position position="1"/>
    </location>
</feature>
<feature type="region of interest" description="Disordered" evidence="1">
    <location>
        <begin position="26"/>
        <end position="55"/>
    </location>
</feature>